<comment type="caution">
    <text evidence="4">The sequence shown here is derived from an EMBL/GenBank/DDBJ whole genome shotgun (WGS) entry which is preliminary data.</text>
</comment>
<feature type="repeat" description="TPR" evidence="1">
    <location>
        <begin position="129"/>
        <end position="162"/>
    </location>
</feature>
<dbReference type="SUPFAM" id="SSF48452">
    <property type="entry name" value="TPR-like"/>
    <property type="match status" value="1"/>
</dbReference>
<dbReference type="Pfam" id="PF13181">
    <property type="entry name" value="TPR_8"/>
    <property type="match status" value="1"/>
</dbReference>
<dbReference type="Gene3D" id="1.25.40.10">
    <property type="entry name" value="Tetratricopeptide repeat domain"/>
    <property type="match status" value="1"/>
</dbReference>
<organism evidence="4 5">
    <name type="scientific">Bosea massiliensis</name>
    <dbReference type="NCBI Taxonomy" id="151419"/>
    <lineage>
        <taxon>Bacteria</taxon>
        <taxon>Pseudomonadati</taxon>
        <taxon>Pseudomonadota</taxon>
        <taxon>Alphaproteobacteria</taxon>
        <taxon>Hyphomicrobiales</taxon>
        <taxon>Boseaceae</taxon>
        <taxon>Bosea</taxon>
    </lineage>
</organism>
<dbReference type="PANTHER" id="PTHR44216:SF3">
    <property type="entry name" value="PROTEIN O-MANNOSYL-TRANSFERASE TMTC2"/>
    <property type="match status" value="1"/>
</dbReference>
<dbReference type="PANTHER" id="PTHR44216">
    <property type="entry name" value="PROTEIN O-MANNOSYL-TRANSFERASE TMTC2"/>
    <property type="match status" value="1"/>
</dbReference>
<dbReference type="InterPro" id="IPR019734">
    <property type="entry name" value="TPR_rpt"/>
</dbReference>
<dbReference type="InterPro" id="IPR011990">
    <property type="entry name" value="TPR-like_helical_dom_sf"/>
</dbReference>
<name>A0ABW0P602_9HYPH</name>
<evidence type="ECO:0000256" key="1">
    <source>
        <dbReference type="PROSITE-ProRule" id="PRU00339"/>
    </source>
</evidence>
<gene>
    <name evidence="4" type="ORF">ACFPN9_13050</name>
</gene>
<dbReference type="PROSITE" id="PS50005">
    <property type="entry name" value="TPR"/>
    <property type="match status" value="1"/>
</dbReference>
<dbReference type="SMART" id="SM00028">
    <property type="entry name" value="TPR"/>
    <property type="match status" value="3"/>
</dbReference>
<feature type="chain" id="PRO_5046085667" description="Tetratricopeptide repeat protein" evidence="3">
    <location>
        <begin position="33"/>
        <end position="264"/>
    </location>
</feature>
<dbReference type="InterPro" id="IPR014596">
    <property type="entry name" value="UCP035836"/>
</dbReference>
<evidence type="ECO:0000256" key="2">
    <source>
        <dbReference type="SAM" id="MobiDB-lite"/>
    </source>
</evidence>
<evidence type="ECO:0000313" key="5">
    <source>
        <dbReference type="Proteomes" id="UP001596060"/>
    </source>
</evidence>
<feature type="signal peptide" evidence="3">
    <location>
        <begin position="1"/>
        <end position="32"/>
    </location>
</feature>
<proteinExistence type="predicted"/>
<protein>
    <recommendedName>
        <fullName evidence="6">Tetratricopeptide repeat protein</fullName>
    </recommendedName>
</protein>
<keyword evidence="1" id="KW-0802">TPR repeat</keyword>
<dbReference type="Proteomes" id="UP001596060">
    <property type="component" value="Unassembled WGS sequence"/>
</dbReference>
<feature type="region of interest" description="Disordered" evidence="2">
    <location>
        <begin position="239"/>
        <end position="264"/>
    </location>
</feature>
<dbReference type="PROSITE" id="PS51257">
    <property type="entry name" value="PROKAR_LIPOPROTEIN"/>
    <property type="match status" value="1"/>
</dbReference>
<dbReference type="PIRSF" id="PIRSF035836">
    <property type="entry name" value="UCP035836"/>
    <property type="match status" value="1"/>
</dbReference>
<evidence type="ECO:0008006" key="6">
    <source>
        <dbReference type="Google" id="ProtNLM"/>
    </source>
</evidence>
<evidence type="ECO:0000313" key="4">
    <source>
        <dbReference type="EMBL" id="MFC5506184.1"/>
    </source>
</evidence>
<accession>A0ABW0P602</accession>
<evidence type="ECO:0000256" key="3">
    <source>
        <dbReference type="SAM" id="SignalP"/>
    </source>
</evidence>
<keyword evidence="5" id="KW-1185">Reference proteome</keyword>
<dbReference type="InterPro" id="IPR052384">
    <property type="entry name" value="TMTC_O-mannosyltransferase"/>
</dbReference>
<sequence>MFQKAIRIFSVSALALSLGACMTLPGAPTAQATVDPALTSPDLNTRAQAQASAYKANPQDAANALAYSETLASLSQHEQQNAVLERVVMSGVGDADVMAAYGKSLISIGEYARADQVLSQAFQADMPDWRVLSARGVANDKLGNHREARTLYEHALRVKPEEPSVLANLGLSYAFERDYGQAEVFLRRSIAQPGADPRAQQNLALIQGLQGKKDQEKATLSKVASGEDTNDALAATAKLKRAQEGTPRNVPAASQRTRPKLASQ</sequence>
<dbReference type="EMBL" id="JBHSLU010000037">
    <property type="protein sequence ID" value="MFC5506184.1"/>
    <property type="molecule type" value="Genomic_DNA"/>
</dbReference>
<keyword evidence="3" id="KW-0732">Signal</keyword>
<reference evidence="5" key="1">
    <citation type="journal article" date="2019" name="Int. J. Syst. Evol. Microbiol.">
        <title>The Global Catalogue of Microorganisms (GCM) 10K type strain sequencing project: providing services to taxonomists for standard genome sequencing and annotation.</title>
        <authorList>
            <consortium name="The Broad Institute Genomics Platform"/>
            <consortium name="The Broad Institute Genome Sequencing Center for Infectious Disease"/>
            <person name="Wu L."/>
            <person name="Ma J."/>
        </authorList>
    </citation>
    <scope>NUCLEOTIDE SEQUENCE [LARGE SCALE GENOMIC DNA]</scope>
    <source>
        <strain evidence="5">CCUG 43117</strain>
    </source>
</reference>
<feature type="compositionally biased region" description="Polar residues" evidence="2">
    <location>
        <begin position="252"/>
        <end position="264"/>
    </location>
</feature>
<dbReference type="RefSeq" id="WP_377817157.1">
    <property type="nucleotide sequence ID" value="NZ_JBHSLU010000037.1"/>
</dbReference>